<evidence type="ECO:0000313" key="4">
    <source>
        <dbReference type="Proteomes" id="UP000016930"/>
    </source>
</evidence>
<feature type="coiled-coil region" evidence="1">
    <location>
        <begin position="503"/>
        <end position="629"/>
    </location>
</feature>
<sequence>MVRLIDQTQQHIAGVPGCPLEIPAPCLAQEESSADQHTPSRNLLQSDHVPPSPYRSASVASSIFARQEEDISAIMMRGANDLRNTRVENEEQRREIAFLRTQLDAAKSEKDDVLKRLSAVKEAAKRTLDSSSQSLRDMDSALKELKSQSESSFEVITRARESLPEIQEMRKTISDAINNIQPLLNDQGYHMHAFEARSIIKELQLECTNTQQVADLLRDRLKSVGADLVDARMRVSDVEAVQDADRKALRDSISSLASATSQISALAESLKIQEARLQEALASAANTEARLASASQEITSLRGLVGEKDAELATLSGVQQENCKLRLQLDSSQASLSTLTSVKDELKTTVETLHDRDKKIGALETLLSAREESISEAHNRSAETEARWREEHALVMQVKDELKACEVRERDTIVRIERLTQEKTQLSEKILGIENSLQGVSKDLEIRTERLHQATTRSQVLEERFEEQAVTLKITKECNGDLQAQSSYATKLEQSTGKFTCEIVVLKEQKTMLQTQFDDLELQLRRKDEETRSLVSELEAKIRKQELEHTMLLTTEQQRAAKGEDDLRITQARMRELESNLSATSTRVVELQQELKYTNIASSNRQEEMDALKSHVKLLEASNDQLRQMPKTIDVRYKAGDLAVEEKAFIQCLLQTSQSMHEQELVAKGNELRRRDNTIKELRAKLQAVETALAKQLCFQAQNESTELPVHSPIAGVPQMKTQPTAGSSHQSMIDPASWMSSDLSSPPGTVPLVPLSDKRTKEDLALQVQNPEPIELSTARTPSPAKLEGKCISPQNVLSVHQPGPALQTTVRLPSEPTAAKSPARPQFSRLATDCSDEIDSFEDDPIAIQSTSSAIGLGKRGQISYTFHEAPAASRQPKRSTVHAQKTTAARKPAEVIARQPAETAGTKSRPKRKR</sequence>
<feature type="coiled-coil region" evidence="1">
    <location>
        <begin position="82"/>
        <end position="148"/>
    </location>
</feature>
<feature type="region of interest" description="Disordered" evidence="2">
    <location>
        <begin position="871"/>
        <end position="917"/>
    </location>
</feature>
<protein>
    <submittedName>
        <fullName evidence="3">Uncharacterized protein</fullName>
    </submittedName>
</protein>
<dbReference type="Proteomes" id="UP000016930">
    <property type="component" value="Unassembled WGS sequence"/>
</dbReference>
<evidence type="ECO:0000256" key="1">
    <source>
        <dbReference type="SAM" id="Coils"/>
    </source>
</evidence>
<dbReference type="OrthoDB" id="3246510at2759"/>
<feature type="coiled-coil region" evidence="1">
    <location>
        <begin position="267"/>
        <end position="297"/>
    </location>
</feature>
<accession>M2PVG8</accession>
<name>M2PVG8_CERS8</name>
<evidence type="ECO:0000256" key="2">
    <source>
        <dbReference type="SAM" id="MobiDB-lite"/>
    </source>
</evidence>
<keyword evidence="4" id="KW-1185">Reference proteome</keyword>
<proteinExistence type="predicted"/>
<reference evidence="3 4" key="1">
    <citation type="journal article" date="2012" name="Proc. Natl. Acad. Sci. U.S.A.">
        <title>Comparative genomics of Ceriporiopsis subvermispora and Phanerochaete chrysosporium provide insight into selective ligninolysis.</title>
        <authorList>
            <person name="Fernandez-Fueyo E."/>
            <person name="Ruiz-Duenas F.J."/>
            <person name="Ferreira P."/>
            <person name="Floudas D."/>
            <person name="Hibbett D.S."/>
            <person name="Canessa P."/>
            <person name="Larrondo L.F."/>
            <person name="James T.Y."/>
            <person name="Seelenfreund D."/>
            <person name="Lobos S."/>
            <person name="Polanco R."/>
            <person name="Tello M."/>
            <person name="Honda Y."/>
            <person name="Watanabe T."/>
            <person name="Watanabe T."/>
            <person name="Ryu J.S."/>
            <person name="Kubicek C.P."/>
            <person name="Schmoll M."/>
            <person name="Gaskell J."/>
            <person name="Hammel K.E."/>
            <person name="St John F.J."/>
            <person name="Vanden Wymelenberg A."/>
            <person name="Sabat G."/>
            <person name="Splinter BonDurant S."/>
            <person name="Syed K."/>
            <person name="Yadav J.S."/>
            <person name="Doddapaneni H."/>
            <person name="Subramanian V."/>
            <person name="Lavin J.L."/>
            <person name="Oguiza J.A."/>
            <person name="Perez G."/>
            <person name="Pisabarro A.G."/>
            <person name="Ramirez L."/>
            <person name="Santoyo F."/>
            <person name="Master E."/>
            <person name="Coutinho P.M."/>
            <person name="Henrissat B."/>
            <person name="Lombard V."/>
            <person name="Magnuson J.K."/>
            <person name="Kuees U."/>
            <person name="Hori C."/>
            <person name="Igarashi K."/>
            <person name="Samejima M."/>
            <person name="Held B.W."/>
            <person name="Barry K.W."/>
            <person name="LaButti K.M."/>
            <person name="Lapidus A."/>
            <person name="Lindquist E.A."/>
            <person name="Lucas S.M."/>
            <person name="Riley R."/>
            <person name="Salamov A.A."/>
            <person name="Hoffmeister D."/>
            <person name="Schwenk D."/>
            <person name="Hadar Y."/>
            <person name="Yarden O."/>
            <person name="de Vries R.P."/>
            <person name="Wiebenga A."/>
            <person name="Stenlid J."/>
            <person name="Eastwood D."/>
            <person name="Grigoriev I.V."/>
            <person name="Berka R.M."/>
            <person name="Blanchette R.A."/>
            <person name="Kersten P."/>
            <person name="Martinez A.T."/>
            <person name="Vicuna R."/>
            <person name="Cullen D."/>
        </authorList>
    </citation>
    <scope>NUCLEOTIDE SEQUENCE [LARGE SCALE GENOMIC DNA]</scope>
    <source>
        <strain evidence="3 4">B</strain>
    </source>
</reference>
<keyword evidence="1" id="KW-0175">Coiled coil</keyword>
<feature type="compositionally biased region" description="Polar residues" evidence="2">
    <location>
        <begin position="35"/>
        <end position="45"/>
    </location>
</feature>
<feature type="region of interest" description="Disordered" evidence="2">
    <location>
        <begin position="29"/>
        <end position="55"/>
    </location>
</feature>
<evidence type="ECO:0000313" key="3">
    <source>
        <dbReference type="EMBL" id="EMD40764.1"/>
    </source>
</evidence>
<dbReference type="HOGENOM" id="CLU_323144_0_0_1"/>
<dbReference type="EMBL" id="KB445792">
    <property type="protein sequence ID" value="EMD40764.1"/>
    <property type="molecule type" value="Genomic_DNA"/>
</dbReference>
<gene>
    <name evidence="3" type="ORF">CERSUDRAFT_91505</name>
</gene>
<organism evidence="3 4">
    <name type="scientific">Ceriporiopsis subvermispora (strain B)</name>
    <name type="common">White-rot fungus</name>
    <name type="synonym">Gelatoporia subvermispora</name>
    <dbReference type="NCBI Taxonomy" id="914234"/>
    <lineage>
        <taxon>Eukaryota</taxon>
        <taxon>Fungi</taxon>
        <taxon>Dikarya</taxon>
        <taxon>Basidiomycota</taxon>
        <taxon>Agaricomycotina</taxon>
        <taxon>Agaricomycetes</taxon>
        <taxon>Polyporales</taxon>
        <taxon>Gelatoporiaceae</taxon>
        <taxon>Gelatoporia</taxon>
    </lineage>
</organism>
<dbReference type="STRING" id="914234.M2PVG8"/>
<dbReference type="AlphaFoldDB" id="M2PVG8"/>